<dbReference type="SUPFAM" id="SSF54791">
    <property type="entry name" value="Eukaryotic type KH-domain (KH-domain type I)"/>
    <property type="match status" value="1"/>
</dbReference>
<evidence type="ECO:0000313" key="11">
    <source>
        <dbReference type="Proteomes" id="UP000061362"/>
    </source>
</evidence>
<dbReference type="Proteomes" id="UP000056255">
    <property type="component" value="Chromosome"/>
</dbReference>
<dbReference type="Gene3D" id="3.30.1370.10">
    <property type="entry name" value="K Homology domain, type 1"/>
    <property type="match status" value="2"/>
</dbReference>
<dbReference type="PANTHER" id="PTHR12826">
    <property type="entry name" value="RIBONUCLEASE Y"/>
    <property type="match status" value="1"/>
</dbReference>
<keyword evidence="1" id="KW-0694">RNA-binding</keyword>
<dbReference type="Proteomes" id="UP000062475">
    <property type="component" value="Chromosome"/>
</dbReference>
<gene>
    <name evidence="3" type="ORF">HA72_0653</name>
    <name evidence="4" type="ORF">MsedA_0666</name>
    <name evidence="5" type="ORF">MsedB_0666</name>
    <name evidence="6" type="ORF">MsedC_0665</name>
    <name evidence="7" type="ORF">MsedD_0666</name>
    <name evidence="8" type="ORF">MsedE_0666</name>
</gene>
<organism evidence="3 9">
    <name type="scientific">Metallosphaera sedula</name>
    <dbReference type="NCBI Taxonomy" id="43687"/>
    <lineage>
        <taxon>Archaea</taxon>
        <taxon>Thermoproteota</taxon>
        <taxon>Thermoprotei</taxon>
        <taxon>Sulfolobales</taxon>
        <taxon>Sulfolobaceae</taxon>
        <taxon>Metallosphaera</taxon>
    </lineage>
</organism>
<evidence type="ECO:0000313" key="4">
    <source>
        <dbReference type="EMBL" id="AKV73764.1"/>
    </source>
</evidence>
<proteinExistence type="predicted"/>
<evidence type="ECO:0000313" key="9">
    <source>
        <dbReference type="Proteomes" id="UP000029084"/>
    </source>
</evidence>
<evidence type="ECO:0000313" key="13">
    <source>
        <dbReference type="Proteomes" id="UP000062475"/>
    </source>
</evidence>
<dbReference type="GeneID" id="97614286"/>
<reference evidence="11 12" key="2">
    <citation type="journal article" date="2015" name="Genome Announc.">
        <title>Complete Genome Sequences of Evolved Arsenate-Resistant Metallosphaera sedula Strains.</title>
        <authorList>
            <person name="Ai C."/>
            <person name="McCarthy S."/>
            <person name="Schackwitz W."/>
            <person name="Martin J."/>
            <person name="Lipzen A."/>
            <person name="Blum P."/>
        </authorList>
    </citation>
    <scope>NUCLEOTIDE SEQUENCE [LARGE SCALE GENOMIC DNA]</scope>
    <source>
        <strain evidence="6 12">ARS120-1</strain>
        <strain evidence="7 11">ARS120-2</strain>
        <strain evidence="4 14">ARS50-1</strain>
        <strain evidence="5 13">ARS50-2</strain>
    </source>
</reference>
<dbReference type="PATRIC" id="fig|43687.5.peg.668"/>
<evidence type="ECO:0000313" key="3">
    <source>
        <dbReference type="EMBL" id="AIM26815.1"/>
    </source>
</evidence>
<dbReference type="InterPro" id="IPR055211">
    <property type="entry name" value="KH_PNO1_2nd"/>
</dbReference>
<dbReference type="Proteomes" id="UP000062398">
    <property type="component" value="Chromosome"/>
</dbReference>
<evidence type="ECO:0000313" key="7">
    <source>
        <dbReference type="EMBL" id="AKV80500.1"/>
    </source>
</evidence>
<dbReference type="EMBL" id="CP008822">
    <property type="protein sequence ID" value="AIM26815.1"/>
    <property type="molecule type" value="Genomic_DNA"/>
</dbReference>
<reference evidence="3 9" key="1">
    <citation type="journal article" date="2014" name="J. Bacteriol.">
        <title>Role of an Archaeal PitA Transporter in the Copper and Arsenic Resistance of Metallosphaera sedula, an Extreme Thermoacidophile.</title>
        <authorList>
            <person name="McCarthy S."/>
            <person name="Ai C."/>
            <person name="Wheaton G."/>
            <person name="Tevatia R."/>
            <person name="Eckrich V."/>
            <person name="Kelly R."/>
            <person name="Blum P."/>
        </authorList>
    </citation>
    <scope>NUCLEOTIDE SEQUENCE [LARGE SCALE GENOMIC DNA]</scope>
    <source>
        <strain evidence="3 9">CuR1</strain>
    </source>
</reference>
<protein>
    <submittedName>
        <fullName evidence="3">KH, type 1, domain protein</fullName>
    </submittedName>
    <submittedName>
        <fullName evidence="4">RNA-processing protein</fullName>
    </submittedName>
</protein>
<dbReference type="Pfam" id="PF22891">
    <property type="entry name" value="KH_PNO1_2nd"/>
    <property type="match status" value="1"/>
</dbReference>
<reference evidence="8 10" key="3">
    <citation type="submission" date="2015-07" db="EMBL/GenBank/DDBJ databases">
        <title>Physiological, transcriptional responses and genome re-sequencing of acid resistant extremely thermoacidophilic Metallosphaera sedula SARC-M1.</title>
        <authorList>
            <person name="Ai C."/>
            <person name="McCarthy S."/>
            <person name="Eckrich V."/>
            <person name="Rudrappa D."/>
            <person name="Qiu G."/>
            <person name="Blum P."/>
        </authorList>
    </citation>
    <scope>NUCLEOTIDE SEQUENCE [LARGE SCALE GENOMIC DNA]</scope>
    <source>
        <strain evidence="8 10">SARC-M1</strain>
    </source>
</reference>
<dbReference type="InterPro" id="IPR004087">
    <property type="entry name" value="KH_dom"/>
</dbReference>
<dbReference type="OrthoDB" id="7870at2157"/>
<dbReference type="InterPro" id="IPR019964">
    <property type="entry name" value="KH_domain_protein_archaea"/>
</dbReference>
<dbReference type="InterPro" id="IPR036612">
    <property type="entry name" value="KH_dom_type_1_sf"/>
</dbReference>
<feature type="domain" description="K Homology" evidence="2">
    <location>
        <begin position="75"/>
        <end position="147"/>
    </location>
</feature>
<dbReference type="EMBL" id="CP012175">
    <property type="protein sequence ID" value="AKV80500.1"/>
    <property type="molecule type" value="Genomic_DNA"/>
</dbReference>
<evidence type="ECO:0000313" key="12">
    <source>
        <dbReference type="Proteomes" id="UP000062398"/>
    </source>
</evidence>
<evidence type="ECO:0000313" key="6">
    <source>
        <dbReference type="EMBL" id="AKV78255.1"/>
    </source>
</evidence>
<evidence type="ECO:0000259" key="2">
    <source>
        <dbReference type="SMART" id="SM00322"/>
    </source>
</evidence>
<dbReference type="GO" id="GO:0003723">
    <property type="term" value="F:RNA binding"/>
    <property type="evidence" value="ECO:0007669"/>
    <property type="project" value="UniProtKB-KW"/>
</dbReference>
<evidence type="ECO:0000313" key="14">
    <source>
        <dbReference type="Proteomes" id="UP000068832"/>
    </source>
</evidence>
<dbReference type="EMBL" id="CP012176">
    <property type="protein sequence ID" value="AKV82747.1"/>
    <property type="molecule type" value="Genomic_DNA"/>
</dbReference>
<accession>A0A088E642</accession>
<dbReference type="PANTHER" id="PTHR12826:SF13">
    <property type="entry name" value="RNA-BINDING PROTEIN PNO1"/>
    <property type="match status" value="1"/>
</dbReference>
<dbReference type="OMA" id="MQHVKIP"/>
<evidence type="ECO:0000313" key="8">
    <source>
        <dbReference type="EMBL" id="AKV82747.1"/>
    </source>
</evidence>
<dbReference type="NCBIfam" id="TIGR03665">
    <property type="entry name" value="arCOG04150"/>
    <property type="match status" value="1"/>
</dbReference>
<dbReference type="EMBL" id="CP012174">
    <property type="protein sequence ID" value="AKV78255.1"/>
    <property type="molecule type" value="Genomic_DNA"/>
</dbReference>
<dbReference type="AlphaFoldDB" id="A0A088E642"/>
<dbReference type="Proteomes" id="UP000029084">
    <property type="component" value="Chromosome"/>
</dbReference>
<sequence length="178" mass="20044">MFVSVPDEKLDLVKSLLDDLSRMGGVEIIYDEKVKNFIVDPKNQNPYQALKVVSVIRAIGLGVSVSDALKLMGEEVMMDVIDLKEISNSRDNMTRVKGRIIGEGGKTKKIIQEYTGVSVVISGHYITLLGNYEQIPIAKKALELLVKGREHSTVYRYLDRAEQQLIRYRSSYKGKPIL</sequence>
<dbReference type="NCBIfam" id="NF010326">
    <property type="entry name" value="PRK13763.1-1"/>
    <property type="match status" value="1"/>
</dbReference>
<dbReference type="EMBL" id="CP012172">
    <property type="protein sequence ID" value="AKV73764.1"/>
    <property type="molecule type" value="Genomic_DNA"/>
</dbReference>
<dbReference type="SMART" id="SM00322">
    <property type="entry name" value="KH"/>
    <property type="match status" value="1"/>
</dbReference>
<dbReference type="RefSeq" id="WP_012020615.1">
    <property type="nucleotide sequence ID" value="NZ_AP019770.1"/>
</dbReference>
<dbReference type="Proteomes" id="UP000061362">
    <property type="component" value="Chromosome"/>
</dbReference>
<evidence type="ECO:0000256" key="1">
    <source>
        <dbReference type="ARBA" id="ARBA00022884"/>
    </source>
</evidence>
<dbReference type="EMBL" id="CP012173">
    <property type="protein sequence ID" value="AKV76004.1"/>
    <property type="molecule type" value="Genomic_DNA"/>
</dbReference>
<dbReference type="Proteomes" id="UP000068832">
    <property type="component" value="Chromosome"/>
</dbReference>
<name>A0A088E642_9CREN</name>
<evidence type="ECO:0000313" key="5">
    <source>
        <dbReference type="EMBL" id="AKV76004.1"/>
    </source>
</evidence>
<evidence type="ECO:0000313" key="10">
    <source>
        <dbReference type="Proteomes" id="UP000056255"/>
    </source>
</evidence>